<keyword evidence="5 8" id="KW-0249">Electron transport</keyword>
<dbReference type="GO" id="GO:0005886">
    <property type="term" value="C:plasma membrane"/>
    <property type="evidence" value="ECO:0007669"/>
    <property type="project" value="UniProtKB-SubCell"/>
</dbReference>
<protein>
    <recommendedName>
        <fullName evidence="8">Ion-translocating oxidoreductase complex subunit A</fullName>
        <ecNumber evidence="8">7.-.-.-</ecNumber>
    </recommendedName>
    <alternativeName>
        <fullName evidence="8">Rnf electron transport complex subunit A</fullName>
    </alternativeName>
</protein>
<proteinExistence type="inferred from homology"/>
<evidence type="ECO:0000256" key="4">
    <source>
        <dbReference type="ARBA" id="ARBA00022967"/>
    </source>
</evidence>
<keyword evidence="6 8" id="KW-1133">Transmembrane helix</keyword>
<dbReference type="PANTHER" id="PTHR30335">
    <property type="entry name" value="INTEGRAL MEMBRANE PROTEIN OF SOXR-REDUCING COMPLEX"/>
    <property type="match status" value="1"/>
</dbReference>
<reference evidence="9" key="1">
    <citation type="journal article" date="2018" name="Int. J. Syst. Evol. Microbiol.">
        <title>Carboxylicivirga sediminis sp. nov., isolated from coastal sediment.</title>
        <authorList>
            <person name="Wang F.Q."/>
            <person name="Ren L.H."/>
            <person name="Zou R.J."/>
            <person name="Sun Y.Z."/>
            <person name="Liu X.J."/>
            <person name="Jiang F."/>
            <person name="Liu L.J."/>
        </authorList>
    </citation>
    <scope>NUCLEOTIDE SEQUENCE</scope>
    <source>
        <strain evidence="9">JR1</strain>
    </source>
</reference>
<dbReference type="HAMAP" id="MF_00459">
    <property type="entry name" value="RsxA_RnfA"/>
    <property type="match status" value="1"/>
</dbReference>
<accession>A0A941FA88</accession>
<keyword evidence="7 8" id="KW-0472">Membrane</keyword>
<feature type="transmembrane region" description="Helical" evidence="8">
    <location>
        <begin position="70"/>
        <end position="91"/>
    </location>
</feature>
<dbReference type="Proteomes" id="UP000679220">
    <property type="component" value="Unassembled WGS sequence"/>
</dbReference>
<evidence type="ECO:0000256" key="3">
    <source>
        <dbReference type="ARBA" id="ARBA00022692"/>
    </source>
</evidence>
<reference evidence="9" key="2">
    <citation type="submission" date="2021-04" db="EMBL/GenBank/DDBJ databases">
        <authorList>
            <person name="Zhang T."/>
            <person name="Zhang Y."/>
            <person name="Lu D."/>
            <person name="Zuo D."/>
            <person name="Du Z."/>
        </authorList>
    </citation>
    <scope>NUCLEOTIDE SEQUENCE</scope>
    <source>
        <strain evidence="9">JR1</strain>
    </source>
</reference>
<dbReference type="InterPro" id="IPR050133">
    <property type="entry name" value="NqrDE/RnfAE_oxidrdctase"/>
</dbReference>
<sequence>MEYVLIVISAIFVNNIVLSQFLGICPFLGVSKKISTGIGMTGAVTFVMVIATIVTFFLQKAVLEPFGVGYLQTISFILVIASLVQLVEIILKKVSPPLYQALGVFLPLITTNCAILGVAIMTIQKDFNIVESVVFAIANAIGFGLALITFAGIREQLDLMDIPKGMKGTPIALVVAGLLALAFMGFAGIV</sequence>
<feature type="transmembrane region" description="Helical" evidence="8">
    <location>
        <begin position="129"/>
        <end position="150"/>
    </location>
</feature>
<dbReference type="AlphaFoldDB" id="A0A941FA88"/>
<evidence type="ECO:0000256" key="6">
    <source>
        <dbReference type="ARBA" id="ARBA00022989"/>
    </source>
</evidence>
<evidence type="ECO:0000256" key="8">
    <source>
        <dbReference type="HAMAP-Rule" id="MF_00459"/>
    </source>
</evidence>
<dbReference type="InterPro" id="IPR011293">
    <property type="entry name" value="Ion_transpt_RnfA/RsxA"/>
</dbReference>
<feature type="transmembrane region" description="Helical" evidence="8">
    <location>
        <begin position="6"/>
        <end position="30"/>
    </location>
</feature>
<keyword evidence="4 8" id="KW-1278">Translocase</keyword>
<dbReference type="NCBIfam" id="TIGR01943">
    <property type="entry name" value="rnfA"/>
    <property type="match status" value="1"/>
</dbReference>
<evidence type="ECO:0000256" key="1">
    <source>
        <dbReference type="ARBA" id="ARBA00004127"/>
    </source>
</evidence>
<dbReference type="GO" id="GO:0012505">
    <property type="term" value="C:endomembrane system"/>
    <property type="evidence" value="ECO:0007669"/>
    <property type="project" value="UniProtKB-SubCell"/>
</dbReference>
<comment type="subcellular location">
    <subcellularLocation>
        <location evidence="8">Cell membrane</location>
        <topology evidence="8">Multi-pass membrane protein</topology>
    </subcellularLocation>
    <subcellularLocation>
        <location evidence="1">Endomembrane system</location>
        <topology evidence="1">Multi-pass membrane protein</topology>
    </subcellularLocation>
</comment>
<evidence type="ECO:0000313" key="10">
    <source>
        <dbReference type="Proteomes" id="UP000679220"/>
    </source>
</evidence>
<evidence type="ECO:0000256" key="5">
    <source>
        <dbReference type="ARBA" id="ARBA00022982"/>
    </source>
</evidence>
<name>A0A941FA88_9BACT</name>
<dbReference type="PIRSF" id="PIRSF006102">
    <property type="entry name" value="NQR_DE"/>
    <property type="match status" value="1"/>
</dbReference>
<dbReference type="Pfam" id="PF02508">
    <property type="entry name" value="Rnf-Nqr"/>
    <property type="match status" value="1"/>
</dbReference>
<keyword evidence="3 8" id="KW-0812">Transmembrane</keyword>
<evidence type="ECO:0000313" key="9">
    <source>
        <dbReference type="EMBL" id="MBR8538103.1"/>
    </source>
</evidence>
<comment type="caution">
    <text evidence="9">The sequence shown here is derived from an EMBL/GenBank/DDBJ whole genome shotgun (WGS) entry which is preliminary data.</text>
</comment>
<organism evidence="9 10">
    <name type="scientific">Carboxylicivirga sediminis</name>
    <dbReference type="NCBI Taxonomy" id="2006564"/>
    <lineage>
        <taxon>Bacteria</taxon>
        <taxon>Pseudomonadati</taxon>
        <taxon>Bacteroidota</taxon>
        <taxon>Bacteroidia</taxon>
        <taxon>Marinilabiliales</taxon>
        <taxon>Marinilabiliaceae</taxon>
        <taxon>Carboxylicivirga</taxon>
    </lineage>
</organism>
<comment type="similarity">
    <text evidence="8">Belongs to the NqrDE/RnfAE family.</text>
</comment>
<evidence type="ECO:0000256" key="7">
    <source>
        <dbReference type="ARBA" id="ARBA00023136"/>
    </source>
</evidence>
<dbReference type="EC" id="7.-.-.-" evidence="8"/>
<evidence type="ECO:0000256" key="2">
    <source>
        <dbReference type="ARBA" id="ARBA00022448"/>
    </source>
</evidence>
<comment type="function">
    <text evidence="8">Part of a membrane-bound complex that couples electron transfer with translocation of ions across the membrane.</text>
</comment>
<keyword evidence="2 8" id="KW-0813">Transport</keyword>
<feature type="transmembrane region" description="Helical" evidence="8">
    <location>
        <begin position="37"/>
        <end position="58"/>
    </location>
</feature>
<dbReference type="InterPro" id="IPR003667">
    <property type="entry name" value="NqrDE/RnfAE"/>
</dbReference>
<dbReference type="EMBL" id="JAGTAR010000049">
    <property type="protein sequence ID" value="MBR8538103.1"/>
    <property type="molecule type" value="Genomic_DNA"/>
</dbReference>
<dbReference type="RefSeq" id="WP_212193127.1">
    <property type="nucleotide sequence ID" value="NZ_JAGTAR010000049.1"/>
</dbReference>
<dbReference type="GO" id="GO:0022900">
    <property type="term" value="P:electron transport chain"/>
    <property type="evidence" value="ECO:0007669"/>
    <property type="project" value="UniProtKB-UniRule"/>
</dbReference>
<dbReference type="NCBIfam" id="NF003481">
    <property type="entry name" value="PRK05151.1"/>
    <property type="match status" value="1"/>
</dbReference>
<feature type="transmembrane region" description="Helical" evidence="8">
    <location>
        <begin position="98"/>
        <end position="123"/>
    </location>
</feature>
<feature type="transmembrane region" description="Helical" evidence="8">
    <location>
        <begin position="171"/>
        <end position="189"/>
    </location>
</feature>
<keyword evidence="10" id="KW-1185">Reference proteome</keyword>
<keyword evidence="8" id="KW-1003">Cell membrane</keyword>
<dbReference type="PANTHER" id="PTHR30335:SF0">
    <property type="entry name" value="ION-TRANSLOCATING OXIDOREDUCTASE COMPLEX SUBUNIT A"/>
    <property type="match status" value="1"/>
</dbReference>
<gene>
    <name evidence="9" type="primary">rsxA</name>
    <name evidence="8" type="synonym">rnfA</name>
    <name evidence="9" type="ORF">KDU71_21210</name>
</gene>
<comment type="subunit">
    <text evidence="8">The complex is composed of six subunits: RnfA, RnfB, RnfC, RnfD, RnfE and RnfG.</text>
</comment>